<organism evidence="6 7">
    <name type="scientific">Odinarchaeota yellowstonii (strain LCB_4)</name>
    <dbReference type="NCBI Taxonomy" id="1841599"/>
    <lineage>
        <taxon>Archaea</taxon>
        <taxon>Promethearchaeati</taxon>
        <taxon>Candidatus Odinarchaeota</taxon>
        <taxon>Candidatus Odinarchaeia</taxon>
        <taxon>Candidatus Odinarchaeales</taxon>
        <taxon>Candidatus Odinarchaeaceae</taxon>
        <taxon>Candidatus Odinarchaeum</taxon>
    </lineage>
</organism>
<dbReference type="SUPFAM" id="SSF56553">
    <property type="entry name" value="Insert subdomain of RNA polymerase alpha subunit"/>
    <property type="match status" value="1"/>
</dbReference>
<evidence type="ECO:0000259" key="5">
    <source>
        <dbReference type="PROSITE" id="PS51379"/>
    </source>
</evidence>
<sequence>MNIKETFINDNILRFTLEGVDVSVANALRRIMIAEVPSMAIDEIYVAENTTPLFDEIIAHRLGLIPLTTDLDSYVPKDKCSCQGVGCSRCQVVLSLDKKAESEIITVYSGDLKSDDSKVTPVSPNIPITKMARGQKLTLEAYARLGTGKEHAKWEPVAACFYKYKPLIELDSEKCNLCGACVSECPKNIFKIVKNKIILEHPETCILCFECVNKCKTNAIRVAYDTNNIMFTVESTGALPPERIFLEALKIFDDKLTELRNIIAGKSEVDK</sequence>
<reference evidence="6" key="1">
    <citation type="journal article" date="2017" name="Nature">
        <title>Asgard archaea illuminate the origin of eukaryotic cellular complexity.</title>
        <authorList>
            <person name="Zaremba-Niedzwiedzka K."/>
            <person name="Caceres E.F."/>
            <person name="Saw J.H."/>
            <person name="Backstrom D."/>
            <person name="Juzokaite L."/>
            <person name="Vancaester E."/>
            <person name="Seitz K.W."/>
            <person name="Anantharaman K."/>
            <person name="Starnawski P."/>
            <person name="Kjeldsen K.U."/>
            <person name="Scott M.B."/>
            <person name="Nunoura T."/>
            <person name="Banfield J.F."/>
            <person name="Schramm A."/>
            <person name="Baker B.J."/>
            <person name="Spang A."/>
            <person name="Ettema T.J.G."/>
        </authorList>
    </citation>
    <scope>NUCLEOTIDE SEQUENCE</scope>
    <source>
        <strain evidence="6">LCB_4</strain>
    </source>
</reference>
<dbReference type="PANTHER" id="PTHR11800">
    <property type="entry name" value="DNA-DIRECTED RNA POLYMERASE"/>
    <property type="match status" value="1"/>
</dbReference>
<dbReference type="InterPro" id="IPR011263">
    <property type="entry name" value="DNA-dir_RNA_pol_RpoA/D/Rpb3"/>
</dbReference>
<dbReference type="InterPro" id="IPR036643">
    <property type="entry name" value="RNApol_insert_sf"/>
</dbReference>
<name>A0AAF0IAN8_ODILC</name>
<dbReference type="GO" id="GO:0000428">
    <property type="term" value="C:DNA-directed RNA polymerase complex"/>
    <property type="evidence" value="ECO:0007669"/>
    <property type="project" value="UniProtKB-KW"/>
</dbReference>
<dbReference type="PROSITE" id="PS51379">
    <property type="entry name" value="4FE4S_FER_2"/>
    <property type="match status" value="2"/>
</dbReference>
<keyword evidence="4 6" id="KW-0548">Nucleotidyltransferase</keyword>
<dbReference type="PROSITE" id="PS00198">
    <property type="entry name" value="4FE4S_FER_1"/>
    <property type="match status" value="1"/>
</dbReference>
<dbReference type="NCBIfam" id="NF001988">
    <property type="entry name" value="PRK00783.1"/>
    <property type="match status" value="1"/>
</dbReference>
<dbReference type="GO" id="GO:0016491">
    <property type="term" value="F:oxidoreductase activity"/>
    <property type="evidence" value="ECO:0007669"/>
    <property type="project" value="UniProtKB-ARBA"/>
</dbReference>
<dbReference type="InterPro" id="IPR017900">
    <property type="entry name" value="4Fe4S_Fe_S_CS"/>
</dbReference>
<dbReference type="GO" id="GO:0006351">
    <property type="term" value="P:DNA-templated transcription"/>
    <property type="evidence" value="ECO:0007669"/>
    <property type="project" value="UniProtKB-UniRule"/>
</dbReference>
<evidence type="ECO:0000256" key="2">
    <source>
        <dbReference type="ARBA" id="ARBA00023163"/>
    </source>
</evidence>
<dbReference type="Pfam" id="PF00037">
    <property type="entry name" value="Fer4"/>
    <property type="match status" value="1"/>
</dbReference>
<dbReference type="AlphaFoldDB" id="A0AAF0IAN8"/>
<feature type="domain" description="4Fe-4S ferredoxin-type" evidence="5">
    <location>
        <begin position="196"/>
        <end position="225"/>
    </location>
</feature>
<feature type="domain" description="4Fe-4S ferredoxin-type" evidence="5">
    <location>
        <begin position="166"/>
        <end position="195"/>
    </location>
</feature>
<dbReference type="GO" id="GO:0051538">
    <property type="term" value="F:3 iron, 4 sulfur cluster binding"/>
    <property type="evidence" value="ECO:0007669"/>
    <property type="project" value="UniProtKB-KW"/>
</dbReference>
<evidence type="ECO:0000313" key="7">
    <source>
        <dbReference type="Proteomes" id="UP000186851"/>
    </source>
</evidence>
<feature type="binding site" evidence="4">
    <location>
        <position position="205"/>
    </location>
    <ligand>
        <name>[3Fe-4S] cluster</name>
        <dbReference type="ChEBI" id="CHEBI:21137"/>
    </ligand>
</feature>
<keyword evidence="1 4" id="KW-0240">DNA-directed RNA polymerase</keyword>
<feature type="binding site" evidence="4">
    <location>
        <position position="208"/>
    </location>
    <ligand>
        <name>[3Fe-4S] cluster</name>
        <dbReference type="ChEBI" id="CHEBI:21137"/>
    </ligand>
</feature>
<dbReference type="Gene3D" id="3.30.70.20">
    <property type="match status" value="1"/>
</dbReference>
<dbReference type="GO" id="GO:0046983">
    <property type="term" value="F:protein dimerization activity"/>
    <property type="evidence" value="ECO:0007669"/>
    <property type="project" value="InterPro"/>
</dbReference>
<comment type="catalytic activity">
    <reaction evidence="4">
        <text>RNA(n) + a ribonucleoside 5'-triphosphate = RNA(n+1) + diphosphate</text>
        <dbReference type="Rhea" id="RHEA:21248"/>
        <dbReference type="Rhea" id="RHEA-COMP:14527"/>
        <dbReference type="Rhea" id="RHEA-COMP:17342"/>
        <dbReference type="ChEBI" id="CHEBI:33019"/>
        <dbReference type="ChEBI" id="CHEBI:61557"/>
        <dbReference type="ChEBI" id="CHEBI:140395"/>
        <dbReference type="EC" id="2.7.7.6"/>
    </reaction>
</comment>
<dbReference type="EC" id="2.7.7.6" evidence="4"/>
<dbReference type="EMBL" id="CP091871">
    <property type="protein sequence ID" value="WEU39701.1"/>
    <property type="molecule type" value="Genomic_DNA"/>
</dbReference>
<keyword evidence="4" id="KW-0963">Cytoplasm</keyword>
<dbReference type="Pfam" id="PF01000">
    <property type="entry name" value="RNA_pol_A_bac"/>
    <property type="match status" value="1"/>
</dbReference>
<feature type="binding site" evidence="4">
    <location>
        <position position="211"/>
    </location>
    <ligand>
        <name>[3Fe-4S] cluster</name>
        <dbReference type="ChEBI" id="CHEBI:21137"/>
    </ligand>
</feature>
<dbReference type="Gene3D" id="2.170.120.12">
    <property type="entry name" value="DNA-directed RNA polymerase, insert domain"/>
    <property type="match status" value="1"/>
</dbReference>
<dbReference type="SMART" id="SM00662">
    <property type="entry name" value="RPOLD"/>
    <property type="match status" value="1"/>
</dbReference>
<evidence type="ECO:0000256" key="1">
    <source>
        <dbReference type="ARBA" id="ARBA00022478"/>
    </source>
</evidence>
<proteinExistence type="inferred from homology"/>
<keyword evidence="4" id="KW-0408">Iron</keyword>
<comment type="cofactor">
    <cofactor evidence="4">
        <name>[3Fe-4S] cluster</name>
        <dbReference type="ChEBI" id="CHEBI:21137"/>
    </cofactor>
    <text evidence="4">Binds 1 [3Fe-4S] cluster.</text>
</comment>
<dbReference type="Proteomes" id="UP000186851">
    <property type="component" value="Chromosome"/>
</dbReference>
<dbReference type="InterPro" id="IPR036603">
    <property type="entry name" value="RBP11-like"/>
</dbReference>
<protein>
    <recommendedName>
        <fullName evidence="4">DNA-directed RNA polymerase subunit Rpo3</fullName>
        <ecNumber evidence="4">2.7.7.6</ecNumber>
    </recommendedName>
    <alternativeName>
        <fullName evidence="4">DNA-directed RNA polymerase subunit D</fullName>
    </alternativeName>
</protein>
<comment type="function">
    <text evidence="4">DNA-dependent RNA polymerase (RNAP) catalyzes the transcription of DNA into RNA using the four ribonucleoside triphosphates as substrates.</text>
</comment>
<gene>
    <name evidence="4" type="primary">rpo3</name>
    <name evidence="4" type="synonym">rpoD</name>
    <name evidence="6" type="ORF">OdinLCB4_004235</name>
</gene>
<dbReference type="InterPro" id="IPR050518">
    <property type="entry name" value="Rpo3/RPB3_RNA_Pol_subunit"/>
</dbReference>
<comment type="subunit">
    <text evidence="4">Part of the RNA polymerase complex.</text>
</comment>
<keyword evidence="4" id="KW-0411">Iron-sulfur</keyword>
<dbReference type="GO" id="GO:0003677">
    <property type="term" value="F:DNA binding"/>
    <property type="evidence" value="ECO:0007669"/>
    <property type="project" value="UniProtKB-UniRule"/>
</dbReference>
<dbReference type="SUPFAM" id="SSF55257">
    <property type="entry name" value="RBP11-like subunits of RNA polymerase"/>
    <property type="match status" value="1"/>
</dbReference>
<dbReference type="InterPro" id="IPR011262">
    <property type="entry name" value="DNA-dir_RNA_pol_insert"/>
</dbReference>
<dbReference type="CDD" id="cd07030">
    <property type="entry name" value="RNAP_D"/>
    <property type="match status" value="1"/>
</dbReference>
<reference evidence="6" key="2">
    <citation type="journal article" date="2022" name="Nat. Microbiol.">
        <title>A closed Candidatus Odinarchaeum chromosome exposes Asgard archaeal viruses.</title>
        <authorList>
            <person name="Tamarit D."/>
            <person name="Caceres E.F."/>
            <person name="Krupovic M."/>
            <person name="Nijland R."/>
            <person name="Eme L."/>
            <person name="Robinson N.P."/>
            <person name="Ettema T.J.G."/>
        </authorList>
    </citation>
    <scope>NUCLEOTIDE SEQUENCE</scope>
    <source>
        <strain evidence="6">LCB_4</strain>
    </source>
</reference>
<dbReference type="GO" id="GO:0005737">
    <property type="term" value="C:cytoplasm"/>
    <property type="evidence" value="ECO:0007669"/>
    <property type="project" value="UniProtKB-SubCell"/>
</dbReference>
<keyword evidence="4 6" id="KW-0808">Transferase</keyword>
<comment type="similarity">
    <text evidence="3 4">Belongs to the archaeal Rpo3/eukaryotic RPB3 RNA polymerase subunit family.</text>
</comment>
<evidence type="ECO:0000256" key="3">
    <source>
        <dbReference type="ARBA" id="ARBA00025804"/>
    </source>
</evidence>
<keyword evidence="2 4" id="KW-0804">Transcription</keyword>
<dbReference type="GO" id="GO:0046872">
    <property type="term" value="F:metal ion binding"/>
    <property type="evidence" value="ECO:0007669"/>
    <property type="project" value="UniProtKB-KW"/>
</dbReference>
<dbReference type="PANTHER" id="PTHR11800:SF2">
    <property type="entry name" value="DNA-DIRECTED RNA POLYMERASE II SUBUNIT RPB3"/>
    <property type="match status" value="1"/>
</dbReference>
<evidence type="ECO:0000313" key="6">
    <source>
        <dbReference type="EMBL" id="WEU39701.1"/>
    </source>
</evidence>
<evidence type="ECO:0000256" key="4">
    <source>
        <dbReference type="HAMAP-Rule" id="MF_00320"/>
    </source>
</evidence>
<dbReference type="InterPro" id="IPR017896">
    <property type="entry name" value="4Fe4S_Fe-S-bd"/>
</dbReference>
<dbReference type="InterPro" id="IPR022842">
    <property type="entry name" value="RNAP_Rpo3/Rpb3/RPAC1"/>
</dbReference>
<accession>A0AAF0IAN8</accession>
<dbReference type="Gene3D" id="3.30.1360.10">
    <property type="entry name" value="RNA polymerase, RBP11-like subunit"/>
    <property type="match status" value="1"/>
</dbReference>
<dbReference type="GO" id="GO:0003899">
    <property type="term" value="F:DNA-directed RNA polymerase activity"/>
    <property type="evidence" value="ECO:0007669"/>
    <property type="project" value="UniProtKB-UniRule"/>
</dbReference>
<dbReference type="Pfam" id="PF01193">
    <property type="entry name" value="RNA_pol_L"/>
    <property type="match status" value="1"/>
</dbReference>
<dbReference type="KEGG" id="oyw:OdinLCB4_004235"/>
<dbReference type="HAMAP" id="MF_00320">
    <property type="entry name" value="RNApol_arch_Rpo3"/>
    <property type="match status" value="1"/>
</dbReference>
<comment type="subcellular location">
    <subcellularLocation>
        <location evidence="4">Cytoplasm</location>
    </subcellularLocation>
</comment>
<keyword evidence="4" id="KW-0479">Metal-binding</keyword>
<keyword evidence="4" id="KW-0003">3Fe-4S</keyword>